<accession>A0A366FV86</accession>
<evidence type="ECO:0000313" key="2">
    <source>
        <dbReference type="EMBL" id="RBP18066.1"/>
    </source>
</evidence>
<dbReference type="Gene3D" id="1.10.260.40">
    <property type="entry name" value="lambda repressor-like DNA-binding domains"/>
    <property type="match status" value="1"/>
</dbReference>
<comment type="caution">
    <text evidence="2">The sequence shown here is derived from an EMBL/GenBank/DDBJ whole genome shotgun (WGS) entry which is preliminary data.</text>
</comment>
<dbReference type="GO" id="GO:0003677">
    <property type="term" value="F:DNA binding"/>
    <property type="evidence" value="ECO:0007669"/>
    <property type="project" value="InterPro"/>
</dbReference>
<organism evidence="2 3">
    <name type="scientific">Roseiarcus fermentans</name>
    <dbReference type="NCBI Taxonomy" id="1473586"/>
    <lineage>
        <taxon>Bacteria</taxon>
        <taxon>Pseudomonadati</taxon>
        <taxon>Pseudomonadota</taxon>
        <taxon>Alphaproteobacteria</taxon>
        <taxon>Hyphomicrobiales</taxon>
        <taxon>Roseiarcaceae</taxon>
        <taxon>Roseiarcus</taxon>
    </lineage>
</organism>
<name>A0A366FV86_9HYPH</name>
<dbReference type="InterPro" id="IPR001387">
    <property type="entry name" value="Cro/C1-type_HTH"/>
</dbReference>
<dbReference type="OrthoDB" id="884972at2"/>
<dbReference type="RefSeq" id="WP_113887150.1">
    <property type="nucleotide sequence ID" value="NZ_QNRK01000001.1"/>
</dbReference>
<reference evidence="2 3" key="1">
    <citation type="submission" date="2018-06" db="EMBL/GenBank/DDBJ databases">
        <title>Genomic Encyclopedia of Type Strains, Phase IV (KMG-IV): sequencing the most valuable type-strain genomes for metagenomic binning, comparative biology and taxonomic classification.</title>
        <authorList>
            <person name="Goeker M."/>
        </authorList>
    </citation>
    <scope>NUCLEOTIDE SEQUENCE [LARGE SCALE GENOMIC DNA]</scope>
    <source>
        <strain evidence="2 3">DSM 24875</strain>
    </source>
</reference>
<dbReference type="Proteomes" id="UP000253529">
    <property type="component" value="Unassembled WGS sequence"/>
</dbReference>
<evidence type="ECO:0000313" key="3">
    <source>
        <dbReference type="Proteomes" id="UP000253529"/>
    </source>
</evidence>
<keyword evidence="3" id="KW-1185">Reference proteome</keyword>
<protein>
    <submittedName>
        <fullName evidence="2">Helix-turn-helix protein</fullName>
    </submittedName>
</protein>
<dbReference type="EMBL" id="QNRK01000001">
    <property type="protein sequence ID" value="RBP18066.1"/>
    <property type="molecule type" value="Genomic_DNA"/>
</dbReference>
<sequence>MSLLGNLGRQVLEKRGTRGVREVAREIGISHATLSRVERGFHPDLENYQKITLWLGLTDEPRLKALDNGVPQVHFRRDKTVTQETAMSLANMILAAQANWPGR</sequence>
<dbReference type="InterPro" id="IPR010982">
    <property type="entry name" value="Lambda_DNA-bd_dom_sf"/>
</dbReference>
<evidence type="ECO:0000259" key="1">
    <source>
        <dbReference type="Pfam" id="PF01381"/>
    </source>
</evidence>
<dbReference type="Pfam" id="PF01381">
    <property type="entry name" value="HTH_3"/>
    <property type="match status" value="1"/>
</dbReference>
<proteinExistence type="predicted"/>
<gene>
    <name evidence="2" type="ORF">DFR50_1018</name>
</gene>
<feature type="domain" description="HTH cro/C1-type" evidence="1">
    <location>
        <begin position="10"/>
        <end position="51"/>
    </location>
</feature>
<dbReference type="CDD" id="cd00093">
    <property type="entry name" value="HTH_XRE"/>
    <property type="match status" value="1"/>
</dbReference>
<dbReference type="SUPFAM" id="SSF47413">
    <property type="entry name" value="lambda repressor-like DNA-binding domains"/>
    <property type="match status" value="1"/>
</dbReference>
<dbReference type="AlphaFoldDB" id="A0A366FV86"/>